<dbReference type="Gene3D" id="3.40.50.620">
    <property type="entry name" value="HUPs"/>
    <property type="match status" value="1"/>
</dbReference>
<dbReference type="PANTHER" id="PTHR21299:SF1">
    <property type="entry name" value="PANTOATE--BETA-ALANINE LIGASE"/>
    <property type="match status" value="1"/>
</dbReference>
<dbReference type="CDD" id="cd00560">
    <property type="entry name" value="PanC"/>
    <property type="match status" value="1"/>
</dbReference>
<dbReference type="InterPro" id="IPR042176">
    <property type="entry name" value="Pantoate_ligase_C"/>
</dbReference>
<dbReference type="HAMAP" id="MF_00158">
    <property type="entry name" value="PanC"/>
    <property type="match status" value="1"/>
</dbReference>
<protein>
    <recommendedName>
        <fullName evidence="3">pantoate--beta-alanine ligase (AMP-forming)</fullName>
        <ecNumber evidence="3">6.3.2.1</ecNumber>
    </recommendedName>
</protein>
<evidence type="ECO:0000256" key="8">
    <source>
        <dbReference type="ARBA" id="ARBA00048258"/>
    </source>
</evidence>
<dbReference type="SUPFAM" id="SSF52374">
    <property type="entry name" value="Nucleotidylyl transferase"/>
    <property type="match status" value="1"/>
</dbReference>
<evidence type="ECO:0000313" key="9">
    <source>
        <dbReference type="EMBL" id="SVC74588.1"/>
    </source>
</evidence>
<dbReference type="Pfam" id="PF02569">
    <property type="entry name" value="Pantoate_ligase"/>
    <property type="match status" value="1"/>
</dbReference>
<dbReference type="InterPro" id="IPR014729">
    <property type="entry name" value="Rossmann-like_a/b/a_fold"/>
</dbReference>
<dbReference type="Gene3D" id="3.30.1300.10">
    <property type="entry name" value="Pantoate-beta-alanine ligase, C-terminal domain"/>
    <property type="match status" value="1"/>
</dbReference>
<dbReference type="UniPathway" id="UPA00028">
    <property type="reaction ID" value="UER00005"/>
</dbReference>
<dbReference type="GO" id="GO:0005524">
    <property type="term" value="F:ATP binding"/>
    <property type="evidence" value="ECO:0007669"/>
    <property type="project" value="UniProtKB-KW"/>
</dbReference>
<evidence type="ECO:0000256" key="1">
    <source>
        <dbReference type="ARBA" id="ARBA00004990"/>
    </source>
</evidence>
<evidence type="ECO:0000256" key="4">
    <source>
        <dbReference type="ARBA" id="ARBA00022598"/>
    </source>
</evidence>
<dbReference type="EMBL" id="UINC01108468">
    <property type="protein sequence ID" value="SVC74588.1"/>
    <property type="molecule type" value="Genomic_DNA"/>
</dbReference>
<gene>
    <name evidence="9" type="ORF">METZ01_LOCUS327442</name>
</gene>
<sequence length="252" mass="28341">VNTINTIRDFQAWRQGISGSLGFVPTMGALHGGHLSLVEKSIKMCMHTVVSIYLNPTQFSSDEDIETYPQNLKHDLESLSQFQVDVIFLPTDSEMYPLGFSTYVKETILSMVLEGKSRPVFFQGVATVVTKLFNIVRPTHAFFGIKDAQQLLIIKKIVKDMAYPIDIIDCPIVRENNGIAMSSRNRYLSLAEHKIATNIYKALQDGENLIISGERDAQIIREKITRTINQEDVIRIDYISVADAETLIEISG</sequence>
<name>A0A382PPL9_9ZZZZ</name>
<dbReference type="NCBIfam" id="TIGR00018">
    <property type="entry name" value="panC"/>
    <property type="match status" value="1"/>
</dbReference>
<evidence type="ECO:0000256" key="5">
    <source>
        <dbReference type="ARBA" id="ARBA00022655"/>
    </source>
</evidence>
<dbReference type="PANTHER" id="PTHR21299">
    <property type="entry name" value="CYTIDYLATE KINASE/PANTOATE-BETA-ALANINE LIGASE"/>
    <property type="match status" value="1"/>
</dbReference>
<feature type="non-terminal residue" evidence="9">
    <location>
        <position position="252"/>
    </location>
</feature>
<comment type="similarity">
    <text evidence="2">Belongs to the pantothenate synthetase family.</text>
</comment>
<accession>A0A382PPL9</accession>
<dbReference type="GO" id="GO:0015940">
    <property type="term" value="P:pantothenate biosynthetic process"/>
    <property type="evidence" value="ECO:0007669"/>
    <property type="project" value="UniProtKB-UniPathway"/>
</dbReference>
<evidence type="ECO:0000256" key="6">
    <source>
        <dbReference type="ARBA" id="ARBA00022741"/>
    </source>
</evidence>
<proteinExistence type="inferred from homology"/>
<evidence type="ECO:0000256" key="3">
    <source>
        <dbReference type="ARBA" id="ARBA00012219"/>
    </source>
</evidence>
<dbReference type="GO" id="GO:0004592">
    <property type="term" value="F:pantoate-beta-alanine ligase activity"/>
    <property type="evidence" value="ECO:0007669"/>
    <property type="project" value="UniProtKB-EC"/>
</dbReference>
<evidence type="ECO:0000256" key="7">
    <source>
        <dbReference type="ARBA" id="ARBA00022840"/>
    </source>
</evidence>
<dbReference type="InterPro" id="IPR003721">
    <property type="entry name" value="Pantoate_ligase"/>
</dbReference>
<comment type="pathway">
    <text evidence="1">Cofactor biosynthesis; (R)-pantothenate biosynthesis; (R)-pantothenate from (R)-pantoate and beta-alanine: step 1/1.</text>
</comment>
<keyword evidence="4" id="KW-0436">Ligase</keyword>
<keyword evidence="6" id="KW-0547">Nucleotide-binding</keyword>
<keyword evidence="7" id="KW-0067">ATP-binding</keyword>
<reference evidence="9" key="1">
    <citation type="submission" date="2018-05" db="EMBL/GenBank/DDBJ databases">
        <authorList>
            <person name="Lanie J.A."/>
            <person name="Ng W.-L."/>
            <person name="Kazmierczak K.M."/>
            <person name="Andrzejewski T.M."/>
            <person name="Davidsen T.M."/>
            <person name="Wayne K.J."/>
            <person name="Tettelin H."/>
            <person name="Glass J.I."/>
            <person name="Rusch D."/>
            <person name="Podicherti R."/>
            <person name="Tsui H.-C.T."/>
            <person name="Winkler M.E."/>
        </authorList>
    </citation>
    <scope>NUCLEOTIDE SEQUENCE</scope>
</reference>
<dbReference type="AlphaFoldDB" id="A0A382PPL9"/>
<feature type="non-terminal residue" evidence="9">
    <location>
        <position position="1"/>
    </location>
</feature>
<keyword evidence="5" id="KW-0566">Pantothenate biosynthesis</keyword>
<dbReference type="EC" id="6.3.2.1" evidence="3"/>
<evidence type="ECO:0000256" key="2">
    <source>
        <dbReference type="ARBA" id="ARBA00009256"/>
    </source>
</evidence>
<organism evidence="9">
    <name type="scientific">marine metagenome</name>
    <dbReference type="NCBI Taxonomy" id="408172"/>
    <lineage>
        <taxon>unclassified sequences</taxon>
        <taxon>metagenomes</taxon>
        <taxon>ecological metagenomes</taxon>
    </lineage>
</organism>
<comment type="catalytic activity">
    <reaction evidence="8">
        <text>(R)-pantoate + beta-alanine + ATP = (R)-pantothenate + AMP + diphosphate + H(+)</text>
        <dbReference type="Rhea" id="RHEA:10912"/>
        <dbReference type="ChEBI" id="CHEBI:15378"/>
        <dbReference type="ChEBI" id="CHEBI:15980"/>
        <dbReference type="ChEBI" id="CHEBI:29032"/>
        <dbReference type="ChEBI" id="CHEBI:30616"/>
        <dbReference type="ChEBI" id="CHEBI:33019"/>
        <dbReference type="ChEBI" id="CHEBI:57966"/>
        <dbReference type="ChEBI" id="CHEBI:456215"/>
        <dbReference type="EC" id="6.3.2.1"/>
    </reaction>
</comment>